<evidence type="ECO:0000313" key="1">
    <source>
        <dbReference type="EMBL" id="WOL05698.1"/>
    </source>
</evidence>
<dbReference type="EMBL" id="CP136893">
    <property type="protein sequence ID" value="WOL05698.1"/>
    <property type="molecule type" value="Genomic_DNA"/>
</dbReference>
<dbReference type="Proteomes" id="UP001327560">
    <property type="component" value="Chromosome 4"/>
</dbReference>
<evidence type="ECO:0000313" key="2">
    <source>
        <dbReference type="Proteomes" id="UP001327560"/>
    </source>
</evidence>
<proteinExistence type="predicted"/>
<sequence length="126" mass="13763">MGEPLQQRQKSDILAAVEGFFSRLHSDNLPESAQKKGFFSDLLRGRLKVDSIEPGHVTCSFTVNSAVTVRTLPAPRFSFFASFSLSNHLRSLSLSCIECVQHVAWRGSGVRGRDGLAGLREDGGRG</sequence>
<dbReference type="AlphaFoldDB" id="A0AAQ3QE00"/>
<protein>
    <submittedName>
        <fullName evidence="1">Uncharacterized protein</fullName>
    </submittedName>
</protein>
<gene>
    <name evidence="1" type="ORF">Cni_G14427</name>
</gene>
<name>A0AAQ3QE00_9LILI</name>
<accession>A0AAQ3QE00</accession>
<organism evidence="1 2">
    <name type="scientific">Canna indica</name>
    <name type="common">Indian-shot</name>
    <dbReference type="NCBI Taxonomy" id="4628"/>
    <lineage>
        <taxon>Eukaryota</taxon>
        <taxon>Viridiplantae</taxon>
        <taxon>Streptophyta</taxon>
        <taxon>Embryophyta</taxon>
        <taxon>Tracheophyta</taxon>
        <taxon>Spermatophyta</taxon>
        <taxon>Magnoliopsida</taxon>
        <taxon>Liliopsida</taxon>
        <taxon>Zingiberales</taxon>
        <taxon>Cannaceae</taxon>
        <taxon>Canna</taxon>
    </lineage>
</organism>
<reference evidence="1 2" key="1">
    <citation type="submission" date="2023-10" db="EMBL/GenBank/DDBJ databases">
        <title>Chromosome-scale genome assembly provides insights into flower coloration mechanisms of Canna indica.</title>
        <authorList>
            <person name="Li C."/>
        </authorList>
    </citation>
    <scope>NUCLEOTIDE SEQUENCE [LARGE SCALE GENOMIC DNA]</scope>
    <source>
        <tissue evidence="1">Flower</tissue>
    </source>
</reference>
<keyword evidence="2" id="KW-1185">Reference proteome</keyword>